<protein>
    <submittedName>
        <fullName evidence="3">Uncharacterized protein</fullName>
    </submittedName>
</protein>
<gene>
    <name evidence="3" type="ordered locus">Paes_1924</name>
</gene>
<feature type="compositionally biased region" description="Low complexity" evidence="1">
    <location>
        <begin position="237"/>
        <end position="250"/>
    </location>
</feature>
<feature type="region of interest" description="Disordered" evidence="1">
    <location>
        <begin position="93"/>
        <end position="129"/>
    </location>
</feature>
<organism evidence="3 4">
    <name type="scientific">Prosthecochloris aestuarii (strain DSM 271 / SK 413)</name>
    <dbReference type="NCBI Taxonomy" id="290512"/>
    <lineage>
        <taxon>Bacteria</taxon>
        <taxon>Pseudomonadati</taxon>
        <taxon>Chlorobiota</taxon>
        <taxon>Chlorobiia</taxon>
        <taxon>Chlorobiales</taxon>
        <taxon>Chlorobiaceae</taxon>
        <taxon>Prosthecochloris</taxon>
    </lineage>
</organism>
<feature type="compositionally biased region" description="Basic and acidic residues" evidence="1">
    <location>
        <begin position="251"/>
        <end position="263"/>
    </location>
</feature>
<dbReference type="HOGENOM" id="CLU_1033853_0_0_10"/>
<feature type="region of interest" description="Disordered" evidence="1">
    <location>
        <begin position="218"/>
        <end position="269"/>
    </location>
</feature>
<keyword evidence="4" id="KW-1185">Reference proteome</keyword>
<dbReference type="KEGG" id="paa:Paes_1924"/>
<keyword evidence="2" id="KW-0812">Transmembrane</keyword>
<evidence type="ECO:0000313" key="4">
    <source>
        <dbReference type="Proteomes" id="UP000002725"/>
    </source>
</evidence>
<dbReference type="eggNOG" id="ENOG5033NSB">
    <property type="taxonomic scope" value="Bacteria"/>
</dbReference>
<reference evidence="3" key="1">
    <citation type="submission" date="2008-06" db="EMBL/GenBank/DDBJ databases">
        <title>Complete sequence of chromosome of Prosthecochloris aestuarii DSM 271.</title>
        <authorList>
            <consortium name="US DOE Joint Genome Institute"/>
            <person name="Lucas S."/>
            <person name="Copeland A."/>
            <person name="Lapidus A."/>
            <person name="Glavina del Rio T."/>
            <person name="Dalin E."/>
            <person name="Tice H."/>
            <person name="Bruce D."/>
            <person name="Goodwin L."/>
            <person name="Pitluck S."/>
            <person name="Schmutz J."/>
            <person name="Larimer F."/>
            <person name="Land M."/>
            <person name="Hauser L."/>
            <person name="Kyrpides N."/>
            <person name="Anderson I."/>
            <person name="Liu Z."/>
            <person name="Li T."/>
            <person name="Zhao F."/>
            <person name="Overmann J."/>
            <person name="Bryant D.A."/>
            <person name="Richardson P."/>
        </authorList>
    </citation>
    <scope>NUCLEOTIDE SEQUENCE [LARGE SCALE GENOMIC DNA]</scope>
    <source>
        <strain evidence="3">DSM 271</strain>
    </source>
</reference>
<dbReference type="STRING" id="290512.Paes_1924"/>
<sequence length="269" mass="29994">MSERVVLRILIGLSVALIFSELVLLIIFGVRIEMILLPFVVFLAAVGVLLGIAFLKGMRPEIESVSMRRARAMKDDMIRKRLEGYEVDEEFMPGGRKKRQKGRASALQPPFSHEAKPFTPPASTSRGVESDPFAGLEPKVLELIESFGGVTQMVQKIESMDQVSYKRMLYGLKMPVVEKEEFLQPVRQAMGGSCRSKGSLRTDLDHEGMDDYIKKVLAGRDRSSESSSDTYSLDIDPGSFSTGSSSPPSEFSHKPEAVLDQFKRSLKRK</sequence>
<accession>B4S4P0</accession>
<evidence type="ECO:0000256" key="2">
    <source>
        <dbReference type="SAM" id="Phobius"/>
    </source>
</evidence>
<keyword evidence="2" id="KW-0472">Membrane</keyword>
<evidence type="ECO:0000256" key="1">
    <source>
        <dbReference type="SAM" id="MobiDB-lite"/>
    </source>
</evidence>
<proteinExistence type="predicted"/>
<evidence type="ECO:0000313" key="3">
    <source>
        <dbReference type="EMBL" id="ACF46936.1"/>
    </source>
</evidence>
<dbReference type="Proteomes" id="UP000002725">
    <property type="component" value="Chromosome"/>
</dbReference>
<dbReference type="RefSeq" id="WP_012506469.1">
    <property type="nucleotide sequence ID" value="NC_011059.1"/>
</dbReference>
<dbReference type="EMBL" id="CP001108">
    <property type="protein sequence ID" value="ACF46936.1"/>
    <property type="molecule type" value="Genomic_DNA"/>
</dbReference>
<keyword evidence="2" id="KW-1133">Transmembrane helix</keyword>
<dbReference type="AlphaFoldDB" id="B4S4P0"/>
<feature type="transmembrane region" description="Helical" evidence="2">
    <location>
        <begin position="35"/>
        <end position="55"/>
    </location>
</feature>
<name>B4S4P0_PROA2</name>
<feature type="transmembrane region" description="Helical" evidence="2">
    <location>
        <begin position="7"/>
        <end position="29"/>
    </location>
</feature>